<dbReference type="InterPro" id="IPR052027">
    <property type="entry name" value="PspC"/>
</dbReference>
<keyword evidence="2" id="KW-1003">Cell membrane</keyword>
<feature type="transmembrane region" description="Helical" evidence="7">
    <location>
        <begin position="59"/>
        <end position="86"/>
    </location>
</feature>
<keyword evidence="10" id="KW-1185">Reference proteome</keyword>
<evidence type="ECO:0000256" key="5">
    <source>
        <dbReference type="ARBA" id="ARBA00023136"/>
    </source>
</evidence>
<evidence type="ECO:0000256" key="3">
    <source>
        <dbReference type="ARBA" id="ARBA00022692"/>
    </source>
</evidence>
<evidence type="ECO:0000313" key="9">
    <source>
        <dbReference type="EMBL" id="GGO83460.1"/>
    </source>
</evidence>
<comment type="caution">
    <text evidence="9">The sequence shown here is derived from an EMBL/GenBank/DDBJ whole genome shotgun (WGS) entry which is preliminary data.</text>
</comment>
<sequence>MTEDSAPNGAPHDAPEGPADARPDAGSAVAGVPLSRSRRHRVVGGVCGGLGRYFDLDPVIFRIVLGVLAVTGGIGLLLYGAAWLFIPAHGEHRNEAQRMLSGRVEGQGMAAVLTALVGSGYFLSTIGSDGGNPFPLLVIAAVFGAVFLSQRRRRGAESAAVPGGASATGVSDAPPAAQPPPTPGAPSWWKGAGSGHTGYLWGPDDGSFDETAGPRAPMPPPQPREPRSFLAFTVLCLAVCAAVIGTGATWSRPLGTALETGFACALAVLALGLLVGAWFGRARGGTIFLAVLTTFLLGVSAALPKNIGHDWRTVRWAPASAADVRSSYEIGAGQATLDLRRVDPKGATIRVHGEAGVGRLVVRVPDTVKVEVTAEIGAGVIELPGGESGDIDVEVDSRRRAVVEPTAPRRERIAGTFMLDLKVGAGHVEVIDEAA</sequence>
<feature type="transmembrane region" description="Helical" evidence="7">
    <location>
        <begin position="286"/>
        <end position="303"/>
    </location>
</feature>
<evidence type="ECO:0000313" key="10">
    <source>
        <dbReference type="Proteomes" id="UP000641932"/>
    </source>
</evidence>
<dbReference type="Pfam" id="PF04024">
    <property type="entry name" value="PspC"/>
    <property type="match status" value="1"/>
</dbReference>
<dbReference type="AlphaFoldDB" id="A0A918DV67"/>
<feature type="transmembrane region" description="Helical" evidence="7">
    <location>
        <begin position="132"/>
        <end position="149"/>
    </location>
</feature>
<proteinExistence type="predicted"/>
<feature type="region of interest" description="Disordered" evidence="6">
    <location>
        <begin position="203"/>
        <end position="223"/>
    </location>
</feature>
<comment type="subcellular location">
    <subcellularLocation>
        <location evidence="1">Cell membrane</location>
        <topology evidence="1">Single-pass membrane protein</topology>
    </subcellularLocation>
</comment>
<feature type="region of interest" description="Disordered" evidence="6">
    <location>
        <begin position="158"/>
        <end position="189"/>
    </location>
</feature>
<name>A0A918DV67_9ACTN</name>
<feature type="transmembrane region" description="Helical" evidence="7">
    <location>
        <begin position="260"/>
        <end position="279"/>
    </location>
</feature>
<evidence type="ECO:0000256" key="4">
    <source>
        <dbReference type="ARBA" id="ARBA00022989"/>
    </source>
</evidence>
<feature type="transmembrane region" description="Helical" evidence="7">
    <location>
        <begin position="228"/>
        <end position="248"/>
    </location>
</feature>
<dbReference type="GO" id="GO:0005886">
    <property type="term" value="C:plasma membrane"/>
    <property type="evidence" value="ECO:0007669"/>
    <property type="project" value="UniProtKB-SubCell"/>
</dbReference>
<dbReference type="InterPro" id="IPR007168">
    <property type="entry name" value="Phageshock_PspC_N"/>
</dbReference>
<dbReference type="Proteomes" id="UP000641932">
    <property type="component" value="Unassembled WGS sequence"/>
</dbReference>
<keyword evidence="4 7" id="KW-1133">Transmembrane helix</keyword>
<accession>A0A918DV67</accession>
<evidence type="ECO:0000256" key="6">
    <source>
        <dbReference type="SAM" id="MobiDB-lite"/>
    </source>
</evidence>
<feature type="compositionally biased region" description="Basic and acidic residues" evidence="6">
    <location>
        <begin position="13"/>
        <end position="23"/>
    </location>
</feature>
<feature type="transmembrane region" description="Helical" evidence="7">
    <location>
        <begin position="107"/>
        <end position="126"/>
    </location>
</feature>
<evidence type="ECO:0000256" key="2">
    <source>
        <dbReference type="ARBA" id="ARBA00022475"/>
    </source>
</evidence>
<protein>
    <submittedName>
        <fullName evidence="9">Membrane protein</fullName>
    </submittedName>
</protein>
<dbReference type="EMBL" id="BMMS01000004">
    <property type="protein sequence ID" value="GGO83460.1"/>
    <property type="molecule type" value="Genomic_DNA"/>
</dbReference>
<evidence type="ECO:0000259" key="8">
    <source>
        <dbReference type="Pfam" id="PF04024"/>
    </source>
</evidence>
<keyword evidence="5 7" id="KW-0472">Membrane</keyword>
<dbReference type="PANTHER" id="PTHR33885">
    <property type="entry name" value="PHAGE SHOCK PROTEIN C"/>
    <property type="match status" value="1"/>
</dbReference>
<gene>
    <name evidence="9" type="ORF">GCM10012280_12510</name>
</gene>
<feature type="region of interest" description="Disordered" evidence="6">
    <location>
        <begin position="1"/>
        <end position="30"/>
    </location>
</feature>
<organism evidence="9 10">
    <name type="scientific">Wenjunlia tyrosinilytica</name>
    <dbReference type="NCBI Taxonomy" id="1544741"/>
    <lineage>
        <taxon>Bacteria</taxon>
        <taxon>Bacillati</taxon>
        <taxon>Actinomycetota</taxon>
        <taxon>Actinomycetes</taxon>
        <taxon>Kitasatosporales</taxon>
        <taxon>Streptomycetaceae</taxon>
        <taxon>Wenjunlia</taxon>
    </lineage>
</organism>
<reference evidence="9" key="2">
    <citation type="submission" date="2020-09" db="EMBL/GenBank/DDBJ databases">
        <authorList>
            <person name="Sun Q."/>
            <person name="Zhou Y."/>
        </authorList>
    </citation>
    <scope>NUCLEOTIDE SEQUENCE</scope>
    <source>
        <strain evidence="9">CGMCC 4.7201</strain>
    </source>
</reference>
<dbReference type="PANTHER" id="PTHR33885:SF3">
    <property type="entry name" value="PHAGE SHOCK PROTEIN C"/>
    <property type="match status" value="1"/>
</dbReference>
<dbReference type="RefSeq" id="WP_189130504.1">
    <property type="nucleotide sequence ID" value="NZ_BMMS01000004.1"/>
</dbReference>
<evidence type="ECO:0000256" key="1">
    <source>
        <dbReference type="ARBA" id="ARBA00004162"/>
    </source>
</evidence>
<reference evidence="9" key="1">
    <citation type="journal article" date="2014" name="Int. J. Syst. Evol. Microbiol.">
        <title>Complete genome sequence of Corynebacterium casei LMG S-19264T (=DSM 44701T), isolated from a smear-ripened cheese.</title>
        <authorList>
            <consortium name="US DOE Joint Genome Institute (JGI-PGF)"/>
            <person name="Walter F."/>
            <person name="Albersmeier A."/>
            <person name="Kalinowski J."/>
            <person name="Ruckert C."/>
        </authorList>
    </citation>
    <scope>NUCLEOTIDE SEQUENCE</scope>
    <source>
        <strain evidence="9">CGMCC 4.7201</strain>
    </source>
</reference>
<keyword evidence="3 7" id="KW-0812">Transmembrane</keyword>
<evidence type="ECO:0000256" key="7">
    <source>
        <dbReference type="SAM" id="Phobius"/>
    </source>
</evidence>
<feature type="domain" description="Phage shock protein PspC N-terminal" evidence="8">
    <location>
        <begin position="33"/>
        <end position="88"/>
    </location>
</feature>